<protein>
    <recommendedName>
        <fullName evidence="1">TY-Chap N-terminal domain-containing protein</fullName>
    </recommendedName>
</protein>
<keyword evidence="3" id="KW-1185">Reference proteome</keyword>
<dbReference type="EMBL" id="JBHSIU010000130">
    <property type="protein sequence ID" value="MFC5008154.1"/>
    <property type="molecule type" value="Genomic_DNA"/>
</dbReference>
<reference evidence="3" key="1">
    <citation type="journal article" date="2019" name="Int. J. Syst. Evol. Microbiol.">
        <title>The Global Catalogue of Microorganisms (GCM) 10K type strain sequencing project: providing services to taxonomists for standard genome sequencing and annotation.</title>
        <authorList>
            <consortium name="The Broad Institute Genomics Platform"/>
            <consortium name="The Broad Institute Genome Sequencing Center for Infectious Disease"/>
            <person name="Wu L."/>
            <person name="Ma J."/>
        </authorList>
    </citation>
    <scope>NUCLEOTIDE SEQUENCE [LARGE SCALE GENOMIC DNA]</scope>
    <source>
        <strain evidence="3">CGMCC 4.7152</strain>
    </source>
</reference>
<evidence type="ECO:0000259" key="1">
    <source>
        <dbReference type="Pfam" id="PF22552"/>
    </source>
</evidence>
<evidence type="ECO:0000313" key="2">
    <source>
        <dbReference type="EMBL" id="MFC5008154.1"/>
    </source>
</evidence>
<comment type="caution">
    <text evidence="2">The sequence shown here is derived from an EMBL/GenBank/DDBJ whole genome shotgun (WGS) entry which is preliminary data.</text>
</comment>
<sequence>MSQDHHGWAAVGDELADALVRLRPEDAIALDGAGAFVQFIRFGTGITVKGPSVLVHTTPGEPGSETEAALTALGWASSDETETMAQPEASAPLDPATATRLADVIVRTLREVRGIADPAALTYSSFNNNGLRAPRLSTVTADAKQAAPDPDPATLLPSPSPAWRQWCTLLADGIDDWSQAAFDRLVAEQGWQESSTGRRLTAGGGERVSALTYHAGHRGHGEVNAVSVALPVAAAEVPQVFRQALAGAVAALGHPPLVGDMDREPFARWRGARTTLTLSARLSGEVQLLVEPTEPRETVIYNDQKWMMSPDDWSPDELWITEPDVEAPQAETLLGMMSYPHSPSTTLDGTIDELRTLFASWSSALPLLYPYARTARFRLTRRDGDMVVEGRFSRERVTARFGWSDQYGARVAAAPGADVTADLVERVRAALDLAGVTTPEELSGAAWSDTPAERLYASRLTLEHG</sequence>
<feature type="domain" description="TY-Chap N-terminal" evidence="1">
    <location>
        <begin position="7"/>
        <end position="121"/>
    </location>
</feature>
<gene>
    <name evidence="2" type="ORF">ACFPIJ_61365</name>
</gene>
<name>A0ABV9WLL7_9ACTN</name>
<dbReference type="RefSeq" id="WP_380128804.1">
    <property type="nucleotide sequence ID" value="NZ_JBHSIU010000130.1"/>
</dbReference>
<dbReference type="Proteomes" id="UP001595912">
    <property type="component" value="Unassembled WGS sequence"/>
</dbReference>
<dbReference type="Pfam" id="PF22552">
    <property type="entry name" value="TY-Chap3"/>
    <property type="match status" value="1"/>
</dbReference>
<organism evidence="2 3">
    <name type="scientific">Dactylosporangium cerinum</name>
    <dbReference type="NCBI Taxonomy" id="1434730"/>
    <lineage>
        <taxon>Bacteria</taxon>
        <taxon>Bacillati</taxon>
        <taxon>Actinomycetota</taxon>
        <taxon>Actinomycetes</taxon>
        <taxon>Micromonosporales</taxon>
        <taxon>Micromonosporaceae</taxon>
        <taxon>Dactylosporangium</taxon>
    </lineage>
</organism>
<dbReference type="InterPro" id="IPR054344">
    <property type="entry name" value="TY-Chap_N"/>
</dbReference>
<evidence type="ECO:0000313" key="3">
    <source>
        <dbReference type="Proteomes" id="UP001595912"/>
    </source>
</evidence>
<proteinExistence type="predicted"/>
<accession>A0ABV9WLL7</accession>